<evidence type="ECO:0000313" key="4">
    <source>
        <dbReference type="Proteomes" id="UP000722336"/>
    </source>
</evidence>
<gene>
    <name evidence="3" type="ORF">KCG44_14120</name>
</gene>
<name>A0ABS6SHL6_9SPHN</name>
<feature type="region of interest" description="Disordered" evidence="1">
    <location>
        <begin position="1"/>
        <end position="30"/>
    </location>
</feature>
<keyword evidence="4" id="KW-1185">Reference proteome</keyword>
<reference evidence="3 4" key="1">
    <citation type="submission" date="2021-04" db="EMBL/GenBank/DDBJ databases">
        <authorList>
            <person name="Pira H."/>
            <person name="Risdian C."/>
            <person name="Wink J."/>
        </authorList>
    </citation>
    <scope>NUCLEOTIDE SEQUENCE [LARGE SCALE GENOMIC DNA]</scope>
    <source>
        <strain evidence="3 4">WHA3</strain>
    </source>
</reference>
<protein>
    <submittedName>
        <fullName evidence="3">DUF1971 domain-containing protein</fullName>
    </submittedName>
</protein>
<proteinExistence type="predicted"/>
<sequence>MTDRAQPIDDASPYRSSPVFDETDLPAALRREHRTKPGVWGVVRAMEGSLDLHFADGTPTRLVTPDRPGIILPDQPHWVVPGDRMRMRVDFYTCPPPMSLNGDESS</sequence>
<organism evidence="3 4">
    <name type="scientific">Pacificimonas pallii</name>
    <dbReference type="NCBI Taxonomy" id="2827236"/>
    <lineage>
        <taxon>Bacteria</taxon>
        <taxon>Pseudomonadati</taxon>
        <taxon>Pseudomonadota</taxon>
        <taxon>Alphaproteobacteria</taxon>
        <taxon>Sphingomonadales</taxon>
        <taxon>Sphingosinicellaceae</taxon>
        <taxon>Pacificimonas</taxon>
    </lineage>
</organism>
<dbReference type="InterPro" id="IPR015392">
    <property type="entry name" value="TehB/YeaR-like_dom"/>
</dbReference>
<dbReference type="EMBL" id="JAGSPA010000006">
    <property type="protein sequence ID" value="MBV7257918.1"/>
    <property type="molecule type" value="Genomic_DNA"/>
</dbReference>
<accession>A0ABS6SHL6</accession>
<dbReference type="Proteomes" id="UP000722336">
    <property type="component" value="Unassembled WGS sequence"/>
</dbReference>
<feature type="domain" description="TehB/YeaR-like" evidence="2">
    <location>
        <begin position="15"/>
        <end position="89"/>
    </location>
</feature>
<dbReference type="RefSeq" id="WP_218446768.1">
    <property type="nucleotide sequence ID" value="NZ_JAGSPA010000006.1"/>
</dbReference>
<evidence type="ECO:0000313" key="3">
    <source>
        <dbReference type="EMBL" id="MBV7257918.1"/>
    </source>
</evidence>
<evidence type="ECO:0000259" key="2">
    <source>
        <dbReference type="Pfam" id="PF09313"/>
    </source>
</evidence>
<dbReference type="Pfam" id="PF09313">
    <property type="entry name" value="TehB-like"/>
    <property type="match status" value="1"/>
</dbReference>
<comment type="caution">
    <text evidence="3">The sequence shown here is derived from an EMBL/GenBank/DDBJ whole genome shotgun (WGS) entry which is preliminary data.</text>
</comment>
<evidence type="ECO:0000256" key="1">
    <source>
        <dbReference type="SAM" id="MobiDB-lite"/>
    </source>
</evidence>